<protein>
    <submittedName>
        <fullName evidence="1">Thymidylate synthase</fullName>
    </submittedName>
</protein>
<dbReference type="STRING" id="1458985.BJP34_24070"/>
<dbReference type="KEGG" id="mpro:BJP34_24070"/>
<organism evidence="1 2">
    <name type="scientific">Moorena producens PAL-8-15-08-1</name>
    <dbReference type="NCBI Taxonomy" id="1458985"/>
    <lineage>
        <taxon>Bacteria</taxon>
        <taxon>Bacillati</taxon>
        <taxon>Cyanobacteriota</taxon>
        <taxon>Cyanophyceae</taxon>
        <taxon>Coleofasciculales</taxon>
        <taxon>Coleofasciculaceae</taxon>
        <taxon>Moorena</taxon>
    </lineage>
</organism>
<accession>A0A1D8TWZ2</accession>
<dbReference type="AlphaFoldDB" id="A0A1D8TWZ2"/>
<dbReference type="RefSeq" id="WP_070394528.1">
    <property type="nucleotide sequence ID" value="NZ_CP017599.1"/>
</dbReference>
<dbReference type="Pfam" id="PF05402">
    <property type="entry name" value="PqqD"/>
    <property type="match status" value="1"/>
</dbReference>
<dbReference type="OrthoDB" id="1495225at2"/>
<proteinExistence type="predicted"/>
<dbReference type="EMBL" id="CP017599">
    <property type="protein sequence ID" value="AOX02104.1"/>
    <property type="molecule type" value="Genomic_DNA"/>
</dbReference>
<evidence type="ECO:0000313" key="1">
    <source>
        <dbReference type="EMBL" id="AOX02104.1"/>
    </source>
</evidence>
<name>A0A1D8TWZ2_9CYAN</name>
<sequence>MVKADSTVVAIKEQLSSDFTGETIILNFKSGVYFGLNAVGTSIWNMIQEPKTVNEIRDAILAKYHVEPEQCENDILGLLQELDTEGLIEVGDETAT</sequence>
<gene>
    <name evidence="1" type="ORF">BJP34_24070</name>
</gene>
<dbReference type="Gene3D" id="1.10.10.1150">
    <property type="entry name" value="Coenzyme PQQ synthesis protein D (PqqD)"/>
    <property type="match status" value="1"/>
</dbReference>
<evidence type="ECO:0000313" key="2">
    <source>
        <dbReference type="Proteomes" id="UP000177870"/>
    </source>
</evidence>
<reference evidence="2" key="1">
    <citation type="submission" date="2016-10" db="EMBL/GenBank/DDBJ databases">
        <title>Comparative genomics uncovers the prolific and rare metabolic potential of the cyanobacterial genus Moorea.</title>
        <authorList>
            <person name="Leao T."/>
            <person name="Castelao G."/>
            <person name="Korobeynikov A."/>
            <person name="Monroe E.A."/>
            <person name="Podell S."/>
            <person name="Glukhov E."/>
            <person name="Allen E."/>
            <person name="Gerwick W.H."/>
            <person name="Gerwick L."/>
        </authorList>
    </citation>
    <scope>NUCLEOTIDE SEQUENCE [LARGE SCALE GENOMIC DNA]</scope>
    <source>
        <strain evidence="2">PAL-8-15-08-1</strain>
    </source>
</reference>
<dbReference type="InterPro" id="IPR041881">
    <property type="entry name" value="PqqD_sf"/>
</dbReference>
<dbReference type="InterPro" id="IPR008792">
    <property type="entry name" value="PQQD"/>
</dbReference>
<dbReference type="Proteomes" id="UP000177870">
    <property type="component" value="Chromosome"/>
</dbReference>